<dbReference type="Gene3D" id="2.130.10.10">
    <property type="entry name" value="YVTN repeat-like/Quinoprotein amine dehydrogenase"/>
    <property type="match status" value="1"/>
</dbReference>
<reference evidence="1 2" key="1">
    <citation type="submission" date="2022-05" db="EMBL/GenBank/DDBJ databases">
        <title>A multi-omics perspective on studying reproductive biology in Daphnia sinensis.</title>
        <authorList>
            <person name="Jia J."/>
        </authorList>
    </citation>
    <scope>NUCLEOTIDE SEQUENCE [LARGE SCALE GENOMIC DNA]</scope>
    <source>
        <strain evidence="1 2">WSL</strain>
    </source>
</reference>
<gene>
    <name evidence="1" type="ORF">GHT06_010595</name>
</gene>
<comment type="caution">
    <text evidence="1">The sequence shown here is derived from an EMBL/GenBank/DDBJ whole genome shotgun (WGS) entry which is preliminary data.</text>
</comment>
<keyword evidence="2" id="KW-1185">Reference proteome</keyword>
<dbReference type="InterPro" id="IPR036322">
    <property type="entry name" value="WD40_repeat_dom_sf"/>
</dbReference>
<name>A0AAD5LIY3_9CRUS</name>
<dbReference type="SUPFAM" id="SSF81383">
    <property type="entry name" value="F-box domain"/>
    <property type="match status" value="1"/>
</dbReference>
<accession>A0AAD5LIY3</accession>
<proteinExistence type="predicted"/>
<dbReference type="AlphaFoldDB" id="A0AAD5LIY3"/>
<evidence type="ECO:0000313" key="2">
    <source>
        <dbReference type="Proteomes" id="UP000820818"/>
    </source>
</evidence>
<protein>
    <submittedName>
        <fullName evidence="1">Unmed protein product</fullName>
    </submittedName>
</protein>
<dbReference type="InterPro" id="IPR036047">
    <property type="entry name" value="F-box-like_dom_sf"/>
</dbReference>
<dbReference type="Proteomes" id="UP000820818">
    <property type="component" value="Linkage Group LG2"/>
</dbReference>
<dbReference type="SUPFAM" id="SSF50978">
    <property type="entry name" value="WD40 repeat-like"/>
    <property type="match status" value="1"/>
</dbReference>
<dbReference type="InterPro" id="IPR015943">
    <property type="entry name" value="WD40/YVTN_repeat-like_dom_sf"/>
</dbReference>
<dbReference type="Gene3D" id="1.20.1280.50">
    <property type="match status" value="1"/>
</dbReference>
<sequence length="527" mass="61970">MEMEDVVTKLYQSGVPDVIKKIFGYLDYSSIKFSTQVSSSWRAILFVGEVNVWKVLWERNTQLPTWKLLQTRAICQGFPLQTDPNWNYRMACQVVGDIHQRLLFNWQNGICTERRTIAYECETDIKCCKIGKTKIVTTLDGKLVILKRWGFDQTEKIGRFDITHRNISIIQLEIMEPYVVAVTSDKCVYIWDLEKETNVHEFFQNKIVNNSKLAFLCVGVNHDVLITCAYYHRSNDQSVQTLITARQLATTDNRDFPIVDNIELPNFKGEKMFLEDERIVVFKCDWSHVIIISTKPCFHVIREEPIRLLSDLQRWEMDTPSVCKYHKGWLLQNQSWGPIEILNIDTGRTLEFDHGYHQSTTFDFDDMHIVTCTKWKCDVWNFPQPNSKEISLLYSFQRPYFVMELDTFPWREVDWQIDINETQMFISLVYTDKTVPKPIHVLIVRDFTIGTELDKSSKAYEKANKKSTDKIINYEHMLKISKKNQDVITRTSKFVMKREKENHFCNVLIAKPVHIFLHACLDEHGEP</sequence>
<dbReference type="EMBL" id="WJBH02000002">
    <property type="protein sequence ID" value="KAI9563138.1"/>
    <property type="molecule type" value="Genomic_DNA"/>
</dbReference>
<evidence type="ECO:0000313" key="1">
    <source>
        <dbReference type="EMBL" id="KAI9563138.1"/>
    </source>
</evidence>
<organism evidence="1 2">
    <name type="scientific">Daphnia sinensis</name>
    <dbReference type="NCBI Taxonomy" id="1820382"/>
    <lineage>
        <taxon>Eukaryota</taxon>
        <taxon>Metazoa</taxon>
        <taxon>Ecdysozoa</taxon>
        <taxon>Arthropoda</taxon>
        <taxon>Crustacea</taxon>
        <taxon>Branchiopoda</taxon>
        <taxon>Diplostraca</taxon>
        <taxon>Cladocera</taxon>
        <taxon>Anomopoda</taxon>
        <taxon>Daphniidae</taxon>
        <taxon>Daphnia</taxon>
        <taxon>Daphnia similis group</taxon>
    </lineage>
</organism>